<dbReference type="GO" id="GO:0016020">
    <property type="term" value="C:membrane"/>
    <property type="evidence" value="ECO:0007669"/>
    <property type="project" value="TreeGrafter"/>
</dbReference>
<dbReference type="InterPro" id="IPR051788">
    <property type="entry name" value="MFS_Transporter"/>
</dbReference>
<dbReference type="InterPro" id="IPR011701">
    <property type="entry name" value="MFS"/>
</dbReference>
<evidence type="ECO:0000313" key="9">
    <source>
        <dbReference type="Proteomes" id="UP000541558"/>
    </source>
</evidence>
<evidence type="ECO:0000313" key="8">
    <source>
        <dbReference type="EMBL" id="KAF5329971.1"/>
    </source>
</evidence>
<accession>A0A8H5BVX4</accession>
<dbReference type="InterPro" id="IPR036259">
    <property type="entry name" value="MFS_trans_sf"/>
</dbReference>
<keyword evidence="6 7" id="KW-0472">Membrane</keyword>
<evidence type="ECO:0000256" key="5">
    <source>
        <dbReference type="ARBA" id="ARBA00022989"/>
    </source>
</evidence>
<sequence length="128" mass="13778">MVDIAMVALLGIVLGPMYPMVFNQAARILPRHIYLGAVGWISSFGQAGSAIIPFITGAISQKYGIKSLHPMLVTILGVMIGLLWLTPDRPPKETPGVESPKSSVVQPDGKICARSVELRQNLKQNLAT</sequence>
<protein>
    <recommendedName>
        <fullName evidence="10">Major facilitator superfamily (MFS) profile domain-containing protein</fullName>
    </recommendedName>
</protein>
<evidence type="ECO:0000256" key="2">
    <source>
        <dbReference type="ARBA" id="ARBA00008335"/>
    </source>
</evidence>
<evidence type="ECO:0008006" key="10">
    <source>
        <dbReference type="Google" id="ProtNLM"/>
    </source>
</evidence>
<keyword evidence="4 7" id="KW-0812">Transmembrane</keyword>
<keyword evidence="3" id="KW-0813">Transport</keyword>
<dbReference type="OrthoDB" id="413079at2759"/>
<reference evidence="8 9" key="1">
    <citation type="journal article" date="2020" name="ISME J.">
        <title>Uncovering the hidden diversity of litter-decomposition mechanisms in mushroom-forming fungi.</title>
        <authorList>
            <person name="Floudas D."/>
            <person name="Bentzer J."/>
            <person name="Ahren D."/>
            <person name="Johansson T."/>
            <person name="Persson P."/>
            <person name="Tunlid A."/>
        </authorList>
    </citation>
    <scope>NUCLEOTIDE SEQUENCE [LARGE SCALE GENOMIC DNA]</scope>
    <source>
        <strain evidence="8 9">CBS 175.51</strain>
    </source>
</reference>
<feature type="transmembrane region" description="Helical" evidence="7">
    <location>
        <begin position="33"/>
        <end position="55"/>
    </location>
</feature>
<comment type="caution">
    <text evidence="8">The sequence shown here is derived from an EMBL/GenBank/DDBJ whole genome shotgun (WGS) entry which is preliminary data.</text>
</comment>
<dbReference type="Proteomes" id="UP000541558">
    <property type="component" value="Unassembled WGS sequence"/>
</dbReference>
<keyword evidence="5 7" id="KW-1133">Transmembrane helix</keyword>
<name>A0A8H5BVX4_9AGAR</name>
<organism evidence="8 9">
    <name type="scientific">Ephemerocybe angulata</name>
    <dbReference type="NCBI Taxonomy" id="980116"/>
    <lineage>
        <taxon>Eukaryota</taxon>
        <taxon>Fungi</taxon>
        <taxon>Dikarya</taxon>
        <taxon>Basidiomycota</taxon>
        <taxon>Agaricomycotina</taxon>
        <taxon>Agaricomycetes</taxon>
        <taxon>Agaricomycetidae</taxon>
        <taxon>Agaricales</taxon>
        <taxon>Agaricineae</taxon>
        <taxon>Psathyrellaceae</taxon>
        <taxon>Ephemerocybe</taxon>
    </lineage>
</organism>
<evidence type="ECO:0000256" key="6">
    <source>
        <dbReference type="ARBA" id="ARBA00023136"/>
    </source>
</evidence>
<dbReference type="SUPFAM" id="SSF103473">
    <property type="entry name" value="MFS general substrate transporter"/>
    <property type="match status" value="1"/>
</dbReference>
<evidence type="ECO:0000256" key="1">
    <source>
        <dbReference type="ARBA" id="ARBA00004127"/>
    </source>
</evidence>
<dbReference type="AlphaFoldDB" id="A0A8H5BVX4"/>
<dbReference type="GO" id="GO:0022857">
    <property type="term" value="F:transmembrane transporter activity"/>
    <property type="evidence" value="ECO:0007669"/>
    <property type="project" value="InterPro"/>
</dbReference>
<comment type="similarity">
    <text evidence="2">Belongs to the major facilitator superfamily.</text>
</comment>
<proteinExistence type="inferred from homology"/>
<evidence type="ECO:0000256" key="7">
    <source>
        <dbReference type="SAM" id="Phobius"/>
    </source>
</evidence>
<dbReference type="PANTHER" id="PTHR23514:SF3">
    <property type="entry name" value="BYPASS OF STOP CODON PROTEIN 6"/>
    <property type="match status" value="1"/>
</dbReference>
<dbReference type="GO" id="GO:0012505">
    <property type="term" value="C:endomembrane system"/>
    <property type="evidence" value="ECO:0007669"/>
    <property type="project" value="UniProtKB-SubCell"/>
</dbReference>
<dbReference type="PANTHER" id="PTHR23514">
    <property type="entry name" value="BYPASS OF STOP CODON PROTEIN 6"/>
    <property type="match status" value="1"/>
</dbReference>
<dbReference type="Gene3D" id="1.20.1250.20">
    <property type="entry name" value="MFS general substrate transporter like domains"/>
    <property type="match status" value="1"/>
</dbReference>
<gene>
    <name evidence="8" type="ORF">D9611_010408</name>
</gene>
<evidence type="ECO:0000256" key="4">
    <source>
        <dbReference type="ARBA" id="ARBA00022692"/>
    </source>
</evidence>
<dbReference type="EMBL" id="JAACJK010000117">
    <property type="protein sequence ID" value="KAF5329971.1"/>
    <property type="molecule type" value="Genomic_DNA"/>
</dbReference>
<comment type="subcellular location">
    <subcellularLocation>
        <location evidence="1">Endomembrane system</location>
        <topology evidence="1">Multi-pass membrane protein</topology>
    </subcellularLocation>
</comment>
<dbReference type="Pfam" id="PF07690">
    <property type="entry name" value="MFS_1"/>
    <property type="match status" value="1"/>
</dbReference>
<evidence type="ECO:0000256" key="3">
    <source>
        <dbReference type="ARBA" id="ARBA00022448"/>
    </source>
</evidence>
<feature type="transmembrane region" description="Helical" evidence="7">
    <location>
        <begin position="67"/>
        <end position="85"/>
    </location>
</feature>
<keyword evidence="9" id="KW-1185">Reference proteome</keyword>